<organism evidence="1">
    <name type="scientific">marine metagenome</name>
    <dbReference type="NCBI Taxonomy" id="408172"/>
    <lineage>
        <taxon>unclassified sequences</taxon>
        <taxon>metagenomes</taxon>
        <taxon>ecological metagenomes</taxon>
    </lineage>
</organism>
<feature type="non-terminal residue" evidence="1">
    <location>
        <position position="1"/>
    </location>
</feature>
<dbReference type="AlphaFoldDB" id="A0A382R888"/>
<sequence>MTTLVVLDHPENSSQRTISYINAIGQKTKSKQILLLNLTDLSEEFVLQHLTSDPSLVTYVNGF</sequence>
<evidence type="ECO:0000313" key="1">
    <source>
        <dbReference type="EMBL" id="SVC93530.1"/>
    </source>
</evidence>
<reference evidence="1" key="1">
    <citation type="submission" date="2018-05" db="EMBL/GenBank/DDBJ databases">
        <authorList>
            <person name="Lanie J.A."/>
            <person name="Ng W.-L."/>
            <person name="Kazmierczak K.M."/>
            <person name="Andrzejewski T.M."/>
            <person name="Davidsen T.M."/>
            <person name="Wayne K.J."/>
            <person name="Tettelin H."/>
            <person name="Glass J.I."/>
            <person name="Rusch D."/>
            <person name="Podicherti R."/>
            <person name="Tsui H.-C.T."/>
            <person name="Winkler M.E."/>
        </authorList>
    </citation>
    <scope>NUCLEOTIDE SEQUENCE</scope>
</reference>
<accession>A0A382R888</accession>
<proteinExistence type="predicted"/>
<feature type="non-terminal residue" evidence="1">
    <location>
        <position position="63"/>
    </location>
</feature>
<gene>
    <name evidence="1" type="ORF">METZ01_LOCUS346384</name>
</gene>
<name>A0A382R888_9ZZZZ</name>
<dbReference type="EMBL" id="UINC01119597">
    <property type="protein sequence ID" value="SVC93530.1"/>
    <property type="molecule type" value="Genomic_DNA"/>
</dbReference>
<protein>
    <submittedName>
        <fullName evidence="1">Uncharacterized protein</fullName>
    </submittedName>
</protein>